<evidence type="ECO:0000313" key="18">
    <source>
        <dbReference type="Proteomes" id="UP000184251"/>
    </source>
</evidence>
<feature type="active site" description="Proton acceptor; for phosphorylation activity. Proton donor; for dephosphorylation activity" evidence="14">
    <location>
        <position position="177"/>
    </location>
</feature>
<dbReference type="GO" id="GO:0005524">
    <property type="term" value="F:ATP binding"/>
    <property type="evidence" value="ECO:0007669"/>
    <property type="project" value="UniProtKB-UniRule"/>
</dbReference>
<keyword evidence="11 14" id="KW-0511">Multifunctional enzyme</keyword>
<feature type="active site" evidence="14">
    <location>
        <position position="138"/>
    </location>
</feature>
<dbReference type="EMBL" id="FQTU01000003">
    <property type="protein sequence ID" value="SHE53399.1"/>
    <property type="molecule type" value="Genomic_DNA"/>
</dbReference>
<dbReference type="FunFam" id="3.40.50.300:FF:000174">
    <property type="entry name" value="HPr kinase/phosphorylase"/>
    <property type="match status" value="1"/>
</dbReference>
<dbReference type="Proteomes" id="UP000184251">
    <property type="component" value="Unassembled WGS sequence"/>
</dbReference>
<evidence type="ECO:0000259" key="15">
    <source>
        <dbReference type="Pfam" id="PF02603"/>
    </source>
</evidence>
<accession>A0A1M4U9I1</accession>
<dbReference type="InterPro" id="IPR028979">
    <property type="entry name" value="Ser_kin/Pase_Hpr-like_N_sf"/>
</dbReference>
<comment type="miscellaneous">
    <text evidence="14">Both phosphorylation and phosphorolysis are carried out by the same active site and suggest a common mechanism for both reactions.</text>
</comment>
<keyword evidence="18" id="KW-1185">Reference proteome</keyword>
<feature type="region of interest" description="Important for the catalytic mechanism of dephosphorylation" evidence="14">
    <location>
        <begin position="263"/>
        <end position="268"/>
    </location>
</feature>
<evidence type="ECO:0000256" key="5">
    <source>
        <dbReference type="ARBA" id="ARBA00022679"/>
    </source>
</evidence>
<feature type="binding site" evidence="14">
    <location>
        <position position="201"/>
    </location>
    <ligand>
        <name>Mg(2+)</name>
        <dbReference type="ChEBI" id="CHEBI:18420"/>
    </ligand>
</feature>
<organism evidence="17 18">
    <name type="scientific">Alkalibacter saccharofermentans DSM 14828</name>
    <dbReference type="NCBI Taxonomy" id="1120975"/>
    <lineage>
        <taxon>Bacteria</taxon>
        <taxon>Bacillati</taxon>
        <taxon>Bacillota</taxon>
        <taxon>Clostridia</taxon>
        <taxon>Eubacteriales</taxon>
        <taxon>Eubacteriaceae</taxon>
        <taxon>Alkalibacter</taxon>
    </lineage>
</organism>
<name>A0A1M4U9I1_9FIRM</name>
<dbReference type="Pfam" id="PF02603">
    <property type="entry name" value="Hpr_kinase_N"/>
    <property type="match status" value="1"/>
</dbReference>
<evidence type="ECO:0000256" key="3">
    <source>
        <dbReference type="ARBA" id="ARBA00006883"/>
    </source>
</evidence>
<dbReference type="STRING" id="1120975.SAMN02746064_00691"/>
<proteinExistence type="inferred from homology"/>
<keyword evidence="7 14" id="KW-0547">Nucleotide-binding</keyword>
<feature type="region of interest" description="Important for the catalytic mechanism of both phosphorylation and dephosphorylation" evidence="14">
    <location>
        <begin position="200"/>
        <end position="209"/>
    </location>
</feature>
<comment type="subunit">
    <text evidence="14">Homohexamer.</text>
</comment>
<keyword evidence="9 14" id="KW-0067">ATP-binding</keyword>
<dbReference type="GO" id="GO:0006109">
    <property type="term" value="P:regulation of carbohydrate metabolic process"/>
    <property type="evidence" value="ECO:0007669"/>
    <property type="project" value="UniProtKB-UniRule"/>
</dbReference>
<dbReference type="RefSeq" id="WP_073269686.1">
    <property type="nucleotide sequence ID" value="NZ_FQTU01000003.1"/>
</dbReference>
<dbReference type="InterPro" id="IPR011126">
    <property type="entry name" value="Hpr_kin/Pase_Hpr_N"/>
</dbReference>
<evidence type="ECO:0000256" key="11">
    <source>
        <dbReference type="ARBA" id="ARBA00023268"/>
    </source>
</evidence>
<feature type="active site" evidence="14">
    <location>
        <position position="242"/>
    </location>
</feature>
<dbReference type="AlphaFoldDB" id="A0A1M4U9I1"/>
<dbReference type="InterPro" id="IPR011104">
    <property type="entry name" value="Hpr_kin/Pase_C"/>
</dbReference>
<comment type="cofactor">
    <cofactor evidence="2 14">
        <name>Mg(2+)</name>
        <dbReference type="ChEBI" id="CHEBI:18420"/>
    </cofactor>
</comment>
<dbReference type="OrthoDB" id="9778803at2"/>
<dbReference type="Gene3D" id="3.40.50.300">
    <property type="entry name" value="P-loop containing nucleotide triphosphate hydrolases"/>
    <property type="match status" value="1"/>
</dbReference>
<feature type="active site" evidence="14">
    <location>
        <position position="159"/>
    </location>
</feature>
<gene>
    <name evidence="14" type="primary">hprK</name>
    <name evidence="17" type="ORF">SAMN02746064_00691</name>
</gene>
<evidence type="ECO:0000256" key="8">
    <source>
        <dbReference type="ARBA" id="ARBA00022777"/>
    </source>
</evidence>
<evidence type="ECO:0000256" key="14">
    <source>
        <dbReference type="HAMAP-Rule" id="MF_01249"/>
    </source>
</evidence>
<dbReference type="InterPro" id="IPR003755">
    <property type="entry name" value="HPr(Ser)_kin/Pase"/>
</dbReference>
<comment type="function">
    <text evidence="14">Catalyzes the ATP- as well as the pyrophosphate-dependent phosphorylation of a specific serine residue in HPr, a phosphocarrier protein of the phosphoenolpyruvate-dependent sugar phosphotransferase system (PTS). HprK/P also catalyzes the pyrophosphate-producing, inorganic phosphate-dependent dephosphorylation (phosphorolysis) of seryl-phosphorylated HPr (P-Ser-HPr). The two antagonistic activities of HprK/P are regulated by several intracellular metabolites, which change their concentration in response to the absence or presence of rapidly metabolisable carbon sources (glucose, fructose, etc.) in the growth medium. Therefore, by controlling the phosphorylation state of HPr, HPrK/P is a sensor enzyme that plays a major role in the regulation of carbon metabolism and sugar transport: it mediates carbon catabolite repression (CCR), and regulates PTS-catalyzed carbohydrate uptake and inducer exclusion.</text>
</comment>
<evidence type="ECO:0000256" key="4">
    <source>
        <dbReference type="ARBA" id="ARBA00022527"/>
    </source>
</evidence>
<evidence type="ECO:0000256" key="10">
    <source>
        <dbReference type="ARBA" id="ARBA00022842"/>
    </source>
</evidence>
<evidence type="ECO:0000256" key="2">
    <source>
        <dbReference type="ARBA" id="ARBA00001946"/>
    </source>
</evidence>
<dbReference type="EC" id="2.7.11.-" evidence="14"/>
<feature type="domain" description="HPr kinase/phosphorylase C-terminal" evidence="16">
    <location>
        <begin position="131"/>
        <end position="297"/>
    </location>
</feature>
<evidence type="ECO:0000259" key="16">
    <source>
        <dbReference type="Pfam" id="PF07475"/>
    </source>
</evidence>
<dbReference type="CDD" id="cd01918">
    <property type="entry name" value="HprK_C"/>
    <property type="match status" value="1"/>
</dbReference>
<dbReference type="HAMAP" id="MF_01249">
    <property type="entry name" value="HPr_kinase"/>
    <property type="match status" value="1"/>
</dbReference>
<dbReference type="Gene3D" id="3.40.1390.20">
    <property type="entry name" value="HprK N-terminal domain-like"/>
    <property type="match status" value="1"/>
</dbReference>
<dbReference type="Pfam" id="PF07475">
    <property type="entry name" value="Hpr_kinase_C"/>
    <property type="match status" value="1"/>
</dbReference>
<keyword evidence="8 14" id="KW-0418">Kinase</keyword>
<dbReference type="GO" id="GO:0004712">
    <property type="term" value="F:protein serine/threonine/tyrosine kinase activity"/>
    <property type="evidence" value="ECO:0007669"/>
    <property type="project" value="UniProtKB-UniRule"/>
</dbReference>
<comment type="catalytic activity">
    <reaction evidence="13 14">
        <text>[HPr protein]-O-phospho-L-serine + phosphate + H(+) = [HPr protein]-L-serine + diphosphate</text>
        <dbReference type="Rhea" id="RHEA:46604"/>
        <dbReference type="Rhea" id="RHEA-COMP:11602"/>
        <dbReference type="Rhea" id="RHEA-COMP:11603"/>
        <dbReference type="ChEBI" id="CHEBI:15378"/>
        <dbReference type="ChEBI" id="CHEBI:29999"/>
        <dbReference type="ChEBI" id="CHEBI:33019"/>
        <dbReference type="ChEBI" id="CHEBI:43474"/>
        <dbReference type="ChEBI" id="CHEBI:83421"/>
    </reaction>
</comment>
<comment type="catalytic activity">
    <reaction evidence="1 14">
        <text>[HPr protein]-L-serine + ATP = [HPr protein]-O-phospho-L-serine + ADP + H(+)</text>
        <dbReference type="Rhea" id="RHEA:46600"/>
        <dbReference type="Rhea" id="RHEA-COMP:11602"/>
        <dbReference type="Rhea" id="RHEA-COMP:11603"/>
        <dbReference type="ChEBI" id="CHEBI:15378"/>
        <dbReference type="ChEBI" id="CHEBI:29999"/>
        <dbReference type="ChEBI" id="CHEBI:30616"/>
        <dbReference type="ChEBI" id="CHEBI:83421"/>
        <dbReference type="ChEBI" id="CHEBI:456216"/>
    </reaction>
</comment>
<evidence type="ECO:0000256" key="12">
    <source>
        <dbReference type="ARBA" id="ARBA00023277"/>
    </source>
</evidence>
<dbReference type="GO" id="GO:0000287">
    <property type="term" value="F:magnesium ion binding"/>
    <property type="evidence" value="ECO:0007669"/>
    <property type="project" value="UniProtKB-UniRule"/>
</dbReference>
<evidence type="ECO:0000313" key="17">
    <source>
        <dbReference type="EMBL" id="SHE53399.1"/>
    </source>
</evidence>
<evidence type="ECO:0000256" key="1">
    <source>
        <dbReference type="ARBA" id="ARBA00001120"/>
    </source>
</evidence>
<feature type="binding site" evidence="14">
    <location>
        <begin position="153"/>
        <end position="160"/>
    </location>
    <ligand>
        <name>ATP</name>
        <dbReference type="ChEBI" id="CHEBI:30616"/>
    </ligand>
</feature>
<protein>
    <recommendedName>
        <fullName evidence="14">HPr kinase/phosphorylase</fullName>
        <shortName evidence="14">HPrK/P</shortName>
        <ecNumber evidence="14">2.7.11.-</ecNumber>
        <ecNumber evidence="14">2.7.4.-</ecNumber>
    </recommendedName>
    <alternativeName>
        <fullName evidence="14">HPr(Ser) kinase/phosphorylase</fullName>
    </alternativeName>
</protein>
<comment type="similarity">
    <text evidence="3 14">Belongs to the HPrK/P family.</text>
</comment>
<feature type="binding site" evidence="14">
    <location>
        <position position="160"/>
    </location>
    <ligand>
        <name>Mg(2+)</name>
        <dbReference type="ChEBI" id="CHEBI:18420"/>
    </ligand>
</feature>
<reference evidence="17 18" key="1">
    <citation type="submission" date="2016-11" db="EMBL/GenBank/DDBJ databases">
        <authorList>
            <person name="Jaros S."/>
            <person name="Januszkiewicz K."/>
            <person name="Wedrychowicz H."/>
        </authorList>
    </citation>
    <scope>NUCLEOTIDE SEQUENCE [LARGE SCALE GENOMIC DNA]</scope>
    <source>
        <strain evidence="17 18">DSM 14828</strain>
    </source>
</reference>
<keyword evidence="5 14" id="KW-0808">Transferase</keyword>
<evidence type="ECO:0000256" key="9">
    <source>
        <dbReference type="ARBA" id="ARBA00022840"/>
    </source>
</evidence>
<dbReference type="SUPFAM" id="SSF53795">
    <property type="entry name" value="PEP carboxykinase-like"/>
    <property type="match status" value="1"/>
</dbReference>
<sequence>MKDISLKEFCKDLDLEVLCDGGNENIHLTSSSINRPGLQLYGFYKHFDSDRVQIIGKVENSYLKHLSYEERREKVEKLFTYTFPCLIICWDLEVDDFYMEMAQKYNKVVLRSRRETSKIINKVINYLDAYLAPMISIHGVLVEVFGVGMLITGSSGVGKSETALELIKRGHRLITDDVVEIKKIGDGLNGTSPDILRQYMEIRGIGIIDIRTLYGIGAVKDAMQIDMNAHLEKWDPEKYYDRLGVDEEYLNILGIDVPKVVIPVTTGRNLAIILETAARNNRLKYMGINSAKEFCDRIMINNEKKENKGNDE</sequence>
<feature type="domain" description="HPr(Ser) kinase/phosphorylase N-terminal" evidence="15">
    <location>
        <begin position="4"/>
        <end position="127"/>
    </location>
</feature>
<keyword evidence="10 14" id="KW-0460">Magnesium</keyword>
<dbReference type="GO" id="GO:0000155">
    <property type="term" value="F:phosphorelay sensor kinase activity"/>
    <property type="evidence" value="ECO:0007669"/>
    <property type="project" value="InterPro"/>
</dbReference>
<dbReference type="GO" id="GO:0004674">
    <property type="term" value="F:protein serine/threonine kinase activity"/>
    <property type="evidence" value="ECO:0007669"/>
    <property type="project" value="UniProtKB-KW"/>
</dbReference>
<comment type="domain">
    <text evidence="14">The Walker A ATP-binding motif also binds Pi and PPi.</text>
</comment>
<dbReference type="SUPFAM" id="SSF75138">
    <property type="entry name" value="HprK N-terminal domain-like"/>
    <property type="match status" value="1"/>
</dbReference>
<dbReference type="NCBIfam" id="TIGR00679">
    <property type="entry name" value="hpr-ser"/>
    <property type="match status" value="1"/>
</dbReference>
<evidence type="ECO:0000256" key="6">
    <source>
        <dbReference type="ARBA" id="ARBA00022723"/>
    </source>
</evidence>
<keyword evidence="4 14" id="KW-0723">Serine/threonine-protein kinase</keyword>
<evidence type="ECO:0000256" key="13">
    <source>
        <dbReference type="ARBA" id="ARBA00047657"/>
    </source>
</evidence>
<dbReference type="InterPro" id="IPR027417">
    <property type="entry name" value="P-loop_NTPase"/>
</dbReference>
<dbReference type="PANTHER" id="PTHR30305:SF1">
    <property type="entry name" value="HPR KINASE_PHOSPHORYLASE"/>
    <property type="match status" value="1"/>
</dbReference>
<dbReference type="PANTHER" id="PTHR30305">
    <property type="entry name" value="PROTEIN YJDM-RELATED"/>
    <property type="match status" value="1"/>
</dbReference>
<dbReference type="EC" id="2.7.4.-" evidence="14"/>
<keyword evidence="12 14" id="KW-0119">Carbohydrate metabolism</keyword>
<keyword evidence="6 14" id="KW-0479">Metal-binding</keyword>
<evidence type="ECO:0000256" key="7">
    <source>
        <dbReference type="ARBA" id="ARBA00022741"/>
    </source>
</evidence>